<organism evidence="3 4">
    <name type="scientific">Leishmania enriettii</name>
    <dbReference type="NCBI Taxonomy" id="5663"/>
    <lineage>
        <taxon>Eukaryota</taxon>
        <taxon>Discoba</taxon>
        <taxon>Euglenozoa</taxon>
        <taxon>Kinetoplastea</taxon>
        <taxon>Metakinetoplastina</taxon>
        <taxon>Trypanosomatida</taxon>
        <taxon>Trypanosomatidae</taxon>
        <taxon>Leishmaniinae</taxon>
        <taxon>Leishmania</taxon>
    </lineage>
</organism>
<evidence type="ECO:0000313" key="3">
    <source>
        <dbReference type="EMBL" id="KAG5485068.1"/>
    </source>
</evidence>
<feature type="region of interest" description="Disordered" evidence="2">
    <location>
        <begin position="249"/>
        <end position="281"/>
    </location>
</feature>
<dbReference type="OrthoDB" id="273812at2759"/>
<dbReference type="GeneID" id="94175183"/>
<dbReference type="AlphaFoldDB" id="A0A836HYY7"/>
<feature type="compositionally biased region" description="Basic and acidic residues" evidence="2">
    <location>
        <begin position="352"/>
        <end position="369"/>
    </location>
</feature>
<feature type="region of interest" description="Disordered" evidence="2">
    <location>
        <begin position="344"/>
        <end position="376"/>
    </location>
</feature>
<feature type="compositionally biased region" description="Basic and acidic residues" evidence="2">
    <location>
        <begin position="732"/>
        <end position="743"/>
    </location>
</feature>
<reference evidence="3 4" key="1">
    <citation type="submission" date="2021-02" db="EMBL/GenBank/DDBJ databases">
        <title>Leishmania (Mundinia) enrietti genome sequencing and assembly.</title>
        <authorList>
            <person name="Almutairi H."/>
            <person name="Gatherer D."/>
        </authorList>
    </citation>
    <scope>NUCLEOTIDE SEQUENCE [LARGE SCALE GENOMIC DNA]</scope>
    <source>
        <strain evidence="3">CUR178</strain>
    </source>
</reference>
<name>A0A836HYY7_LEIEN</name>
<feature type="coiled-coil region" evidence="1">
    <location>
        <begin position="541"/>
        <end position="665"/>
    </location>
</feature>
<dbReference type="KEGG" id="lenr:94175183"/>
<dbReference type="RefSeq" id="XP_067695332.1">
    <property type="nucleotide sequence ID" value="XM_067839673.1"/>
</dbReference>
<proteinExistence type="predicted"/>
<feature type="compositionally biased region" description="Low complexity" evidence="2">
    <location>
        <begin position="249"/>
        <end position="268"/>
    </location>
</feature>
<evidence type="ECO:0000256" key="1">
    <source>
        <dbReference type="SAM" id="Coils"/>
    </source>
</evidence>
<keyword evidence="1" id="KW-0175">Coiled coil</keyword>
<feature type="region of interest" description="Disordered" evidence="2">
    <location>
        <begin position="718"/>
        <end position="753"/>
    </location>
</feature>
<protein>
    <submittedName>
        <fullName evidence="3">Uncharacterized protein</fullName>
    </submittedName>
</protein>
<evidence type="ECO:0000256" key="2">
    <source>
        <dbReference type="SAM" id="MobiDB-lite"/>
    </source>
</evidence>
<evidence type="ECO:0000313" key="4">
    <source>
        <dbReference type="Proteomes" id="UP000674179"/>
    </source>
</evidence>
<sequence length="753" mass="80628">MTSPQYSTPYSALSFPTYTPLSVAPVKQDGSSVGADPLPYRAAVRADMAHQHAAHTSALQLPYVPSAAVNNGAECFRANVGTTSRVQSSELFSAAPHLSRANAPLYAPPGAVKVAPVQLGGAALPVLAAEPHYSDIAGVRDLSSVPPTRQSAFHSYAPAVVVVDGTEVDVQSDVVSVTEAAPNLCAFQQECRSLLALLNASSRPRRVAPSPNIPAVLSKAPLSPVADNAATSALEAALRPETQLMAIPSAQAPASTSAEASPSSPSLATGRVGVKADTESTTHSTTYAQLVKEMDDLASLLKEEEELRGRQSAVSRQPSGAGAHLAQLARAGVAAAETVLPSMRATNSLAHTPEKLRRPTAETHRRDQSRQPSLPFLAQGPADVVHAPTGSFWGAQLLKWIIFLVEQRQSALQRIQAFEDVRAPGRRGACRGAVTNDSAANLPPSVIRVTDGLLRLLRSLDPVTSDVNTWTTTQQRHMCTRMANLLAEMTATEEAVMADLLNDAAGGATLEREGTAKEPATSVAVAYPPVHDVSEAYQQDMRDTIALLEEVSQENKALKLRIEQMQGEAAKLSDEVERQTAAKKELGEYFHGLASENSRLAVELREMDAKLRQAETLSKRVSQEEALRNQLDGQTLHLRDARAELDDAKNEIDTLRSTIRLLREALMRHRAVIDLLTRRRRARERSAAAIARRSGSRCSISQRPDSPPLQLIDEILAGVCDPPPTSSSSAPSEEKDSDDRDACGDSGSRSSRN</sequence>
<dbReference type="Proteomes" id="UP000674179">
    <property type="component" value="Chromosome 8"/>
</dbReference>
<accession>A0A836HYY7</accession>
<gene>
    <name evidence="3" type="ORF">CUR178_08038</name>
</gene>
<dbReference type="Gene3D" id="1.10.287.1490">
    <property type="match status" value="1"/>
</dbReference>
<dbReference type="EMBL" id="JAFHKP010000008">
    <property type="protein sequence ID" value="KAG5485068.1"/>
    <property type="molecule type" value="Genomic_DNA"/>
</dbReference>
<comment type="caution">
    <text evidence="3">The sequence shown here is derived from an EMBL/GenBank/DDBJ whole genome shotgun (WGS) entry which is preliminary data.</text>
</comment>
<keyword evidence="4" id="KW-1185">Reference proteome</keyword>